<dbReference type="PANTHER" id="PTHR12815:SF47">
    <property type="entry name" value="TRANSLOCATION AND ASSEMBLY MODULE SUBUNIT TAMA"/>
    <property type="match status" value="1"/>
</dbReference>
<evidence type="ECO:0000256" key="1">
    <source>
        <dbReference type="ARBA" id="ARBA00004370"/>
    </source>
</evidence>
<evidence type="ECO:0000256" key="3">
    <source>
        <dbReference type="ARBA" id="ARBA00022729"/>
    </source>
</evidence>
<dbReference type="InterPro" id="IPR000184">
    <property type="entry name" value="Bac_surfAg_D15"/>
</dbReference>
<dbReference type="InterPro" id="IPR039910">
    <property type="entry name" value="D15-like"/>
</dbReference>
<protein>
    <submittedName>
        <fullName evidence="7">BamA/TamA family outer membrane protein</fullName>
    </submittedName>
</protein>
<gene>
    <name evidence="7" type="ORF">HYG79_03010</name>
</gene>
<dbReference type="PROSITE" id="PS51257">
    <property type="entry name" value="PROKAR_LIPOPROTEIN"/>
    <property type="match status" value="1"/>
</dbReference>
<proteinExistence type="predicted"/>
<evidence type="ECO:0000313" key="8">
    <source>
        <dbReference type="Proteomes" id="UP000509302"/>
    </source>
</evidence>
<name>A0A7H9AUM5_9FLAO</name>
<evidence type="ECO:0000259" key="6">
    <source>
        <dbReference type="Pfam" id="PF01103"/>
    </source>
</evidence>
<dbReference type="PANTHER" id="PTHR12815">
    <property type="entry name" value="SORTING AND ASSEMBLY MACHINERY SAMM50 PROTEIN FAMILY MEMBER"/>
    <property type="match status" value="1"/>
</dbReference>
<keyword evidence="2" id="KW-0812">Transmembrane</keyword>
<dbReference type="AlphaFoldDB" id="A0A7H9AUM5"/>
<evidence type="ECO:0000256" key="4">
    <source>
        <dbReference type="ARBA" id="ARBA00023136"/>
    </source>
</evidence>
<dbReference type="EMBL" id="CP058595">
    <property type="protein sequence ID" value="QLG47191.1"/>
    <property type="molecule type" value="Genomic_DNA"/>
</dbReference>
<organism evidence="7 8">
    <name type="scientific">Costertonia aggregata</name>
    <dbReference type="NCBI Taxonomy" id="343403"/>
    <lineage>
        <taxon>Bacteria</taxon>
        <taxon>Pseudomonadati</taxon>
        <taxon>Bacteroidota</taxon>
        <taxon>Flavobacteriia</taxon>
        <taxon>Flavobacteriales</taxon>
        <taxon>Flavobacteriaceae</taxon>
        <taxon>Costertonia</taxon>
    </lineage>
</organism>
<evidence type="ECO:0000256" key="2">
    <source>
        <dbReference type="ARBA" id="ARBA00022692"/>
    </source>
</evidence>
<reference evidence="7 8" key="1">
    <citation type="journal article" date="2006" name="Int. J. Syst. Evol. Microbiol.">
        <title>Costertonia aggregata gen. nov., sp. nov., a mesophilic marine bacterium of the family Flavobacteriaceae, isolated from a mature biofilm.</title>
        <authorList>
            <person name="Kwon K.K."/>
            <person name="Lee Y.K."/>
            <person name="Lee H.K."/>
        </authorList>
    </citation>
    <scope>NUCLEOTIDE SEQUENCE [LARGE SCALE GENOMIC DNA]</scope>
    <source>
        <strain evidence="7 8">KCCM 42265</strain>
    </source>
</reference>
<sequence length="863" mass="98798">MTRRLIFIAGTAKIRVFLLCIILCSCNALKRVDADEALLVKNTIYADGKKVTDTDIQSLISQKPNSNLLGFPLRLHLYNLAKPNPDSSYQAWLHKKEKREQRLINWLSKKQVDSLGESFLVKGYSEWLKKIGEAPVIIDTSKTCKSLQRMSAYYGNRGYFNNTTTFTIDSTKREQRAEISYKIDLGNAYMIDTLTKKTASKAIDSLYALNFKNSLIKEGEQFDLSNFNKERERLTSIFRNTGVYNFQESSITFNILRDTSTTRGDRGMDVELNIDNLKKRGDSTLTTTEYEVFTFNKINIYADYRFDDDPNDLQSVDYNNYTIYFKDKLRYKPKALTDAIFIEKDSIYRELNKIRTYRQISNLNTFRYPTIELEEDSTQNKLKTNIYLSARPKYSLETNLDVTHSNIQRLGIAFSSALITRNVFGGAETLNISARGSFGLLSDQDLPEDFFSEIGGDINLTFPRIWLPFNTKKIIPYYMLPQTRMTVGTSFQKNIGLDKQTLNAVLGYNWTPSSTKRNELELLNVQFVRNVNPENFFNVYQNSYRLLDGVADRFDDPTEFPELAELFETPEGTTEPRLIIPSGTSGFTNSILDNTVTSNIDDRRLVNTIEERRQRLTEDNLIFTTNYSFSKNNKTSINDLSFYQFRFKVEGAGNLLSLVSNIIPFEENNDGNGLVFGVAYSQYVKTEFDFIKHWQLSPTNVLAMRSFAGIAIPYGNSNNIPFVRSYFAGGSNDNRAWNPYSLGPGSTQNLNDFNEANLKLAFNLEYRFPIIGNIKGALFADAGNIWNVFDDVEDPEATFNGFSSLKDIALGTGMGIRYDFTYFVFRLDVGFKTYNPALETSKRWFSDYNLGNAVYNIGINYPF</sequence>
<evidence type="ECO:0000256" key="5">
    <source>
        <dbReference type="ARBA" id="ARBA00023237"/>
    </source>
</evidence>
<dbReference type="GO" id="GO:0019867">
    <property type="term" value="C:outer membrane"/>
    <property type="evidence" value="ECO:0007669"/>
    <property type="project" value="InterPro"/>
</dbReference>
<dbReference type="KEGG" id="cagg:HYG79_03010"/>
<dbReference type="Proteomes" id="UP000509302">
    <property type="component" value="Chromosome"/>
</dbReference>
<keyword evidence="3" id="KW-0732">Signal</keyword>
<accession>A0A7H9AUM5</accession>
<comment type="subcellular location">
    <subcellularLocation>
        <location evidence="1">Membrane</location>
    </subcellularLocation>
</comment>
<feature type="domain" description="Bacterial surface antigen (D15)" evidence="6">
    <location>
        <begin position="499"/>
        <end position="836"/>
    </location>
</feature>
<keyword evidence="5" id="KW-0998">Cell outer membrane</keyword>
<dbReference type="Pfam" id="PF01103">
    <property type="entry name" value="Omp85"/>
    <property type="match status" value="1"/>
</dbReference>
<keyword evidence="8" id="KW-1185">Reference proteome</keyword>
<evidence type="ECO:0000313" key="7">
    <source>
        <dbReference type="EMBL" id="QLG47191.1"/>
    </source>
</evidence>
<dbReference type="Gene3D" id="2.40.160.50">
    <property type="entry name" value="membrane protein fhac: a member of the omp85/tpsb transporter family"/>
    <property type="match status" value="1"/>
</dbReference>
<keyword evidence="4" id="KW-0472">Membrane</keyword>